<proteinExistence type="predicted"/>
<name>A0ABV9HYB0_9FLAO</name>
<evidence type="ECO:0000313" key="2">
    <source>
        <dbReference type="Proteomes" id="UP001596043"/>
    </source>
</evidence>
<evidence type="ECO:0008006" key="3">
    <source>
        <dbReference type="Google" id="ProtNLM"/>
    </source>
</evidence>
<comment type="caution">
    <text evidence="1">The sequence shown here is derived from an EMBL/GenBank/DDBJ whole genome shotgun (WGS) entry which is preliminary data.</text>
</comment>
<dbReference type="EMBL" id="JBHSFV010000006">
    <property type="protein sequence ID" value="MFC4634465.1"/>
    <property type="molecule type" value="Genomic_DNA"/>
</dbReference>
<protein>
    <recommendedName>
        <fullName evidence="3">Gluconate 2-dehydrogenase subunit 3 family protein</fullName>
    </recommendedName>
</protein>
<keyword evidence="2" id="KW-1185">Reference proteome</keyword>
<accession>A0ABV9HYB0</accession>
<gene>
    <name evidence="1" type="ORF">ACFO3O_11140</name>
</gene>
<dbReference type="RefSeq" id="WP_379978747.1">
    <property type="nucleotide sequence ID" value="NZ_JBHSFV010000006.1"/>
</dbReference>
<reference evidence="2" key="1">
    <citation type="journal article" date="2019" name="Int. J. Syst. Evol. Microbiol.">
        <title>The Global Catalogue of Microorganisms (GCM) 10K type strain sequencing project: providing services to taxonomists for standard genome sequencing and annotation.</title>
        <authorList>
            <consortium name="The Broad Institute Genomics Platform"/>
            <consortium name="The Broad Institute Genome Sequencing Center for Infectious Disease"/>
            <person name="Wu L."/>
            <person name="Ma J."/>
        </authorList>
    </citation>
    <scope>NUCLEOTIDE SEQUENCE [LARGE SCALE GENOMIC DNA]</scope>
    <source>
        <strain evidence="2">YJ-61-S</strain>
    </source>
</reference>
<sequence length="155" mass="17333">MKEDIHGSEILLEISAYLTGFEKADLLGTGMLEPYYEYTLQQYLNANDGNTLRSFLLASKKIMDEFAPDENAVIKAVKDRFLPYSKFNTLVTQIVTMWYMGEWNGNIISINGYTQGQAYVQGLVWDAAETHPPGAKQPGYGSWAIPPINAKGTIK</sequence>
<evidence type="ECO:0000313" key="1">
    <source>
        <dbReference type="EMBL" id="MFC4634465.1"/>
    </source>
</evidence>
<dbReference type="Proteomes" id="UP001596043">
    <property type="component" value="Unassembled WGS sequence"/>
</dbReference>
<organism evidence="1 2">
    <name type="scientific">Dokdonia ponticola</name>
    <dbReference type="NCBI Taxonomy" id="2041041"/>
    <lineage>
        <taxon>Bacteria</taxon>
        <taxon>Pseudomonadati</taxon>
        <taxon>Bacteroidota</taxon>
        <taxon>Flavobacteriia</taxon>
        <taxon>Flavobacteriales</taxon>
        <taxon>Flavobacteriaceae</taxon>
        <taxon>Dokdonia</taxon>
    </lineage>
</organism>